<dbReference type="PANTHER" id="PTHR36369">
    <property type="entry name" value="TRANSMEMBRANE PROTEIN"/>
    <property type="match status" value="1"/>
</dbReference>
<reference evidence="2 3" key="1">
    <citation type="journal article" date="2021" name="Commun. Biol.">
        <title>The genome of Shorea leprosula (Dipterocarpaceae) highlights the ecological relevance of drought in aseasonal tropical rainforests.</title>
        <authorList>
            <person name="Ng K.K.S."/>
            <person name="Kobayashi M.J."/>
            <person name="Fawcett J.A."/>
            <person name="Hatakeyama M."/>
            <person name="Paape T."/>
            <person name="Ng C.H."/>
            <person name="Ang C.C."/>
            <person name="Tnah L.H."/>
            <person name="Lee C.T."/>
            <person name="Nishiyama T."/>
            <person name="Sese J."/>
            <person name="O'Brien M.J."/>
            <person name="Copetti D."/>
            <person name="Mohd Noor M.I."/>
            <person name="Ong R.C."/>
            <person name="Putra M."/>
            <person name="Sireger I.Z."/>
            <person name="Indrioko S."/>
            <person name="Kosugi Y."/>
            <person name="Izuno A."/>
            <person name="Isagi Y."/>
            <person name="Lee S.L."/>
            <person name="Shimizu K.K."/>
        </authorList>
    </citation>
    <scope>NUCLEOTIDE SEQUENCE [LARGE SCALE GENOMIC DNA]</scope>
    <source>
        <strain evidence="2">214</strain>
    </source>
</reference>
<gene>
    <name evidence="2" type="ORF">SLEP1_g28420</name>
</gene>
<evidence type="ECO:0000256" key="1">
    <source>
        <dbReference type="SAM" id="Phobius"/>
    </source>
</evidence>
<dbReference type="Proteomes" id="UP001054252">
    <property type="component" value="Unassembled WGS sequence"/>
</dbReference>
<proteinExistence type="predicted"/>
<keyword evidence="1" id="KW-0812">Transmembrane</keyword>
<keyword evidence="1" id="KW-0472">Membrane</keyword>
<protein>
    <submittedName>
        <fullName evidence="2">Uncharacterized protein</fullName>
    </submittedName>
</protein>
<organism evidence="2 3">
    <name type="scientific">Rubroshorea leprosula</name>
    <dbReference type="NCBI Taxonomy" id="152421"/>
    <lineage>
        <taxon>Eukaryota</taxon>
        <taxon>Viridiplantae</taxon>
        <taxon>Streptophyta</taxon>
        <taxon>Embryophyta</taxon>
        <taxon>Tracheophyta</taxon>
        <taxon>Spermatophyta</taxon>
        <taxon>Magnoliopsida</taxon>
        <taxon>eudicotyledons</taxon>
        <taxon>Gunneridae</taxon>
        <taxon>Pentapetalae</taxon>
        <taxon>rosids</taxon>
        <taxon>malvids</taxon>
        <taxon>Malvales</taxon>
        <taxon>Dipterocarpaceae</taxon>
        <taxon>Rubroshorea</taxon>
    </lineage>
</organism>
<evidence type="ECO:0000313" key="3">
    <source>
        <dbReference type="Proteomes" id="UP001054252"/>
    </source>
</evidence>
<evidence type="ECO:0000313" key="2">
    <source>
        <dbReference type="EMBL" id="GKV17981.1"/>
    </source>
</evidence>
<dbReference type="PANTHER" id="PTHR36369:SF1">
    <property type="entry name" value="TRANSMEMBRANE PROTEIN"/>
    <property type="match status" value="1"/>
</dbReference>
<accession>A0AAV5K4I1</accession>
<dbReference type="EMBL" id="BPVZ01000049">
    <property type="protein sequence ID" value="GKV17981.1"/>
    <property type="molecule type" value="Genomic_DNA"/>
</dbReference>
<dbReference type="AlphaFoldDB" id="A0AAV5K4I1"/>
<sequence length="201" mass="22343">MDHVLDSPLEALTFNYVSFGIFSLVNNLWPLVAVITAAVSFWKIKAAAGITPLKKLVDDTPAAPLSCVNHREKLLSSMMEEEASTSCSSPASVVTPDQSGSYDGMTKGRNKFVLYYEDDGGEMTVASEEKEYSSDCDDGGMSEERYWGSWERMLRMRTAEMGWYRYQDLTVINGNVVRLWEEGGGGKVRQVEAYSSGCVVW</sequence>
<comment type="caution">
    <text evidence="2">The sequence shown here is derived from an EMBL/GenBank/DDBJ whole genome shotgun (WGS) entry which is preliminary data.</text>
</comment>
<keyword evidence="1" id="KW-1133">Transmembrane helix</keyword>
<keyword evidence="3" id="KW-1185">Reference proteome</keyword>
<name>A0AAV5K4I1_9ROSI</name>
<feature type="transmembrane region" description="Helical" evidence="1">
    <location>
        <begin position="20"/>
        <end position="42"/>
    </location>
</feature>